<organism evidence="1 2">
    <name type="scientific">Parasponia andersonii</name>
    <name type="common">Sponia andersonii</name>
    <dbReference type="NCBI Taxonomy" id="3476"/>
    <lineage>
        <taxon>Eukaryota</taxon>
        <taxon>Viridiplantae</taxon>
        <taxon>Streptophyta</taxon>
        <taxon>Embryophyta</taxon>
        <taxon>Tracheophyta</taxon>
        <taxon>Spermatophyta</taxon>
        <taxon>Magnoliopsida</taxon>
        <taxon>eudicotyledons</taxon>
        <taxon>Gunneridae</taxon>
        <taxon>Pentapetalae</taxon>
        <taxon>rosids</taxon>
        <taxon>fabids</taxon>
        <taxon>Rosales</taxon>
        <taxon>Cannabaceae</taxon>
        <taxon>Parasponia</taxon>
    </lineage>
</organism>
<evidence type="ECO:0000313" key="2">
    <source>
        <dbReference type="Proteomes" id="UP000237105"/>
    </source>
</evidence>
<comment type="caution">
    <text evidence="1">The sequence shown here is derived from an EMBL/GenBank/DDBJ whole genome shotgun (WGS) entry which is preliminary data.</text>
</comment>
<protein>
    <submittedName>
        <fullName evidence="1">Uncharacterized protein</fullName>
    </submittedName>
</protein>
<name>A0A2P5AC35_PARAD</name>
<dbReference type="AlphaFoldDB" id="A0A2P5AC35"/>
<sequence>MLPVSEFVRHALHIARATSHVRMSLVPATYVGMGLGRGHPNRPRVLAMTESILHDPLISRPHHMAPHYAPALSQLPSARVHAYHRYAQDMLRVSVLCSAFLVVVSECCPPQHRVPQPCTPLRAHVWHPTPVLMCACAGHVQGTCDSSVCAVFRAHASASVVPRNTLSAQVAPCALATFRSTLGRMLVHGDDKKNKGQDLSVARRWPIAGAQSYLLLAAIWRCNSRDTFEWLEIRSKKRAPLL</sequence>
<keyword evidence="2" id="KW-1185">Reference proteome</keyword>
<proteinExistence type="predicted"/>
<dbReference type="EMBL" id="JXTB01000681">
    <property type="protein sequence ID" value="PON34106.1"/>
    <property type="molecule type" value="Genomic_DNA"/>
</dbReference>
<evidence type="ECO:0000313" key="1">
    <source>
        <dbReference type="EMBL" id="PON34106.1"/>
    </source>
</evidence>
<dbReference type="OrthoDB" id="10654058at2759"/>
<accession>A0A2P5AC35</accession>
<dbReference type="Proteomes" id="UP000237105">
    <property type="component" value="Unassembled WGS sequence"/>
</dbReference>
<reference evidence="2" key="1">
    <citation type="submission" date="2016-06" db="EMBL/GenBank/DDBJ databases">
        <title>Parallel loss of symbiosis genes in relatives of nitrogen-fixing non-legume Parasponia.</title>
        <authorList>
            <person name="Van Velzen R."/>
            <person name="Holmer R."/>
            <person name="Bu F."/>
            <person name="Rutten L."/>
            <person name="Van Zeijl A."/>
            <person name="Liu W."/>
            <person name="Santuari L."/>
            <person name="Cao Q."/>
            <person name="Sharma T."/>
            <person name="Shen D."/>
            <person name="Roswanjaya Y."/>
            <person name="Wardhani T."/>
            <person name="Kalhor M.S."/>
            <person name="Jansen J."/>
            <person name="Van den Hoogen J."/>
            <person name="Gungor B."/>
            <person name="Hartog M."/>
            <person name="Hontelez J."/>
            <person name="Verver J."/>
            <person name="Yang W.-C."/>
            <person name="Schijlen E."/>
            <person name="Repin R."/>
            <person name="Schilthuizen M."/>
            <person name="Schranz E."/>
            <person name="Heidstra R."/>
            <person name="Miyata K."/>
            <person name="Fedorova E."/>
            <person name="Kohlen W."/>
            <person name="Bisseling T."/>
            <person name="Smit S."/>
            <person name="Geurts R."/>
        </authorList>
    </citation>
    <scope>NUCLEOTIDE SEQUENCE [LARGE SCALE GENOMIC DNA]</scope>
    <source>
        <strain evidence="2">cv. WU1-14</strain>
    </source>
</reference>
<gene>
    <name evidence="1" type="ORF">PanWU01x14_347260</name>
</gene>